<name>A0AAR5QFG0_DENPD</name>
<dbReference type="PROSITE" id="PS00027">
    <property type="entry name" value="HOMEOBOX_1"/>
    <property type="match status" value="1"/>
</dbReference>
<feature type="domain" description="Homeobox" evidence="9">
    <location>
        <begin position="173"/>
        <end position="233"/>
    </location>
</feature>
<dbReference type="KEGG" id="dpa:109545615"/>
<dbReference type="GO" id="GO:0048513">
    <property type="term" value="P:animal organ development"/>
    <property type="evidence" value="ECO:0007669"/>
    <property type="project" value="TreeGrafter"/>
</dbReference>
<dbReference type="Pfam" id="PF00046">
    <property type="entry name" value="Homeodomain"/>
    <property type="match status" value="1"/>
</dbReference>
<reference evidence="11" key="1">
    <citation type="journal article" date="2013" name="Genome Biol.">
        <title>Draft genome of the mountain pine beetle, Dendroctonus ponderosae Hopkins, a major forest pest.</title>
        <authorList>
            <person name="Keeling C.I."/>
            <person name="Yuen M.M."/>
            <person name="Liao N.Y."/>
            <person name="Docking T.R."/>
            <person name="Chan S.K."/>
            <person name="Taylor G.A."/>
            <person name="Palmquist D.L."/>
            <person name="Jackman S.D."/>
            <person name="Nguyen A."/>
            <person name="Li M."/>
            <person name="Henderson H."/>
            <person name="Janes J.K."/>
            <person name="Zhao Y."/>
            <person name="Pandoh P."/>
            <person name="Moore R."/>
            <person name="Sperling F.A."/>
            <person name="Huber D.P."/>
            <person name="Birol I."/>
            <person name="Jones S.J."/>
            <person name="Bohlmann J."/>
        </authorList>
    </citation>
    <scope>NUCLEOTIDE SEQUENCE</scope>
</reference>
<dbReference type="SUPFAM" id="SSF46689">
    <property type="entry name" value="Homeodomain-like"/>
    <property type="match status" value="1"/>
</dbReference>
<keyword evidence="4 6" id="KW-0371">Homeobox</keyword>
<dbReference type="InterPro" id="IPR009057">
    <property type="entry name" value="Homeodomain-like_sf"/>
</dbReference>
<comment type="subcellular location">
    <subcellularLocation>
        <location evidence="1 6 7">Nucleus</location>
    </subcellularLocation>
</comment>
<dbReference type="SMART" id="SM00389">
    <property type="entry name" value="HOX"/>
    <property type="match status" value="1"/>
</dbReference>
<feature type="compositionally biased region" description="Polar residues" evidence="8">
    <location>
        <begin position="34"/>
        <end position="51"/>
    </location>
</feature>
<evidence type="ECO:0000256" key="7">
    <source>
        <dbReference type="RuleBase" id="RU000682"/>
    </source>
</evidence>
<dbReference type="InterPro" id="IPR001356">
    <property type="entry name" value="HD"/>
</dbReference>
<dbReference type="PANTHER" id="PTHR45921">
    <property type="entry name" value="IP01054P"/>
    <property type="match status" value="1"/>
</dbReference>
<dbReference type="InterPro" id="IPR017970">
    <property type="entry name" value="Homeobox_CS"/>
</dbReference>
<evidence type="ECO:0000313" key="10">
    <source>
        <dbReference type="EnsemblMetazoa" id="XP_019771959.1"/>
    </source>
</evidence>
<accession>A0AAR5QFG0</accession>
<dbReference type="CDD" id="cd00086">
    <property type="entry name" value="homeodomain"/>
    <property type="match status" value="1"/>
</dbReference>
<dbReference type="EnsemblMetazoa" id="XM_019916400.1">
    <property type="protein sequence ID" value="XP_019771959.1"/>
    <property type="gene ID" value="LOC109545615"/>
</dbReference>
<dbReference type="GO" id="GO:0000981">
    <property type="term" value="F:DNA-binding transcription factor activity, RNA polymerase II-specific"/>
    <property type="evidence" value="ECO:0007669"/>
    <property type="project" value="InterPro"/>
</dbReference>
<protein>
    <recommendedName>
        <fullName evidence="9">Homeobox domain-containing protein</fullName>
    </recommendedName>
</protein>
<dbReference type="PRINTS" id="PR00024">
    <property type="entry name" value="HOMEOBOX"/>
</dbReference>
<dbReference type="GeneID" id="109545615"/>
<dbReference type="InterPro" id="IPR020479">
    <property type="entry name" value="HD_metazoa"/>
</dbReference>
<feature type="DNA-binding region" description="Homeobox" evidence="6">
    <location>
        <begin position="175"/>
        <end position="234"/>
    </location>
</feature>
<sequence length="302" mass="33283">MSDHELTEEDHEINILDTDSRLSHSDSDVRSLRSHCSSPDNETSSHTSTKSALPFSISNLLGKNFEHKTDTDTGGTLYQNPAGIFQPRSALGFVPSGFYGHGVLRVPAHRPMGGPGSPPGTAVFNPWTLSLDPVLQRSAAAAAFASQVVKDRLAASFPMTRRIGHPYQNRTPPKRKKPRTSFTRLQIAELEKRFHKQKYLASAERAALAKTLKMTDAQVKTWFQNRRTKWRRQTAEEREAERQAANRLMMSLQAEALSKGYMSEGPPAASAANDTALSALQNLQPWAGPYSAPQPALAESMC</sequence>
<feature type="compositionally biased region" description="Basic and acidic residues" evidence="8">
    <location>
        <begin position="12"/>
        <end position="31"/>
    </location>
</feature>
<keyword evidence="2" id="KW-0217">Developmental protein</keyword>
<evidence type="ECO:0000256" key="5">
    <source>
        <dbReference type="ARBA" id="ARBA00023242"/>
    </source>
</evidence>
<evidence type="ECO:0000313" key="11">
    <source>
        <dbReference type="Proteomes" id="UP000019118"/>
    </source>
</evidence>
<dbReference type="PROSITE" id="PS50071">
    <property type="entry name" value="HOMEOBOX_2"/>
    <property type="match status" value="1"/>
</dbReference>
<keyword evidence="5 6" id="KW-0539">Nucleus</keyword>
<evidence type="ECO:0000256" key="8">
    <source>
        <dbReference type="SAM" id="MobiDB-lite"/>
    </source>
</evidence>
<keyword evidence="3 6" id="KW-0238">DNA-binding</keyword>
<evidence type="ECO:0000259" key="9">
    <source>
        <dbReference type="PROSITE" id="PS50071"/>
    </source>
</evidence>
<dbReference type="Gene3D" id="1.10.10.60">
    <property type="entry name" value="Homeodomain-like"/>
    <property type="match status" value="1"/>
</dbReference>
<evidence type="ECO:0000256" key="2">
    <source>
        <dbReference type="ARBA" id="ARBA00022473"/>
    </source>
</evidence>
<dbReference type="Proteomes" id="UP000019118">
    <property type="component" value="Unassembled WGS sequence"/>
</dbReference>
<feature type="region of interest" description="Disordered" evidence="8">
    <location>
        <begin position="1"/>
        <end position="51"/>
    </location>
</feature>
<feature type="compositionally biased region" description="Acidic residues" evidence="8">
    <location>
        <begin position="1"/>
        <end position="11"/>
    </location>
</feature>
<dbReference type="AlphaFoldDB" id="A0AAR5QFG0"/>
<evidence type="ECO:0000256" key="3">
    <source>
        <dbReference type="ARBA" id="ARBA00023125"/>
    </source>
</evidence>
<evidence type="ECO:0000256" key="1">
    <source>
        <dbReference type="ARBA" id="ARBA00004123"/>
    </source>
</evidence>
<dbReference type="PANTHER" id="PTHR45921:SF6">
    <property type="entry name" value="C15"/>
    <property type="match status" value="1"/>
</dbReference>
<organism evidence="10 11">
    <name type="scientific">Dendroctonus ponderosae</name>
    <name type="common">Mountain pine beetle</name>
    <dbReference type="NCBI Taxonomy" id="77166"/>
    <lineage>
        <taxon>Eukaryota</taxon>
        <taxon>Metazoa</taxon>
        <taxon>Ecdysozoa</taxon>
        <taxon>Arthropoda</taxon>
        <taxon>Hexapoda</taxon>
        <taxon>Insecta</taxon>
        <taxon>Pterygota</taxon>
        <taxon>Neoptera</taxon>
        <taxon>Endopterygota</taxon>
        <taxon>Coleoptera</taxon>
        <taxon>Polyphaga</taxon>
        <taxon>Cucujiformia</taxon>
        <taxon>Curculionidae</taxon>
        <taxon>Scolytinae</taxon>
        <taxon>Dendroctonus</taxon>
    </lineage>
</organism>
<reference evidence="10" key="2">
    <citation type="submission" date="2024-08" db="UniProtKB">
        <authorList>
            <consortium name="EnsemblMetazoa"/>
        </authorList>
    </citation>
    <scope>IDENTIFICATION</scope>
</reference>
<dbReference type="RefSeq" id="XP_048522493.1">
    <property type="nucleotide sequence ID" value="XM_048666536.1"/>
</dbReference>
<dbReference type="GO" id="GO:0005634">
    <property type="term" value="C:nucleus"/>
    <property type="evidence" value="ECO:0007669"/>
    <property type="project" value="UniProtKB-SubCell"/>
</dbReference>
<proteinExistence type="predicted"/>
<dbReference type="GO" id="GO:0000978">
    <property type="term" value="F:RNA polymerase II cis-regulatory region sequence-specific DNA binding"/>
    <property type="evidence" value="ECO:0007669"/>
    <property type="project" value="TreeGrafter"/>
</dbReference>
<dbReference type="InterPro" id="IPR042247">
    <property type="entry name" value="TLX1/2/3"/>
</dbReference>
<keyword evidence="11" id="KW-1185">Reference proteome</keyword>
<evidence type="ECO:0000256" key="6">
    <source>
        <dbReference type="PROSITE-ProRule" id="PRU00108"/>
    </source>
</evidence>
<evidence type="ECO:0000256" key="4">
    <source>
        <dbReference type="ARBA" id="ARBA00023155"/>
    </source>
</evidence>
<dbReference type="FunFam" id="1.10.10.60:FF:000040">
    <property type="entry name" value="T-cell leukemia homeobox protein 3"/>
    <property type="match status" value="1"/>
</dbReference>